<evidence type="ECO:0000256" key="1">
    <source>
        <dbReference type="ARBA" id="ARBA00007039"/>
    </source>
</evidence>
<proteinExistence type="inferred from homology"/>
<evidence type="ECO:0000256" key="4">
    <source>
        <dbReference type="ARBA" id="ARBA00022801"/>
    </source>
</evidence>
<protein>
    <recommendedName>
        <fullName evidence="6">ATP-dependent Clp protease proteolytic subunit</fullName>
    </recommendedName>
</protein>
<sequence length="245" mass="27833">MASDNLKEFLKVKNSTETNADLFFYGDIVCDEWDAWTEEDQYPLAIKDFLAQEQGKDLNIYINSGGGSVFAGMAIYNMLKRHEGFKTVYVDGIAASIASVIALAGDRVVIPQNAYFMIHKPWIGLCGAYNSDKLIKAAEDLDRIEEGILNVYQDNLKEEIDIEEIKEKLSEETWFTGKEASNYFNFEVDEKKEVAACVSDYFDKYNKVPHALKNKIDKTSNKKENNNKKRVQLKLNLLKLGGLND</sequence>
<keyword evidence="5" id="KW-0720">Serine protease</keyword>
<dbReference type="Gene3D" id="3.90.226.10">
    <property type="entry name" value="2-enoyl-CoA Hydratase, Chain A, domain 1"/>
    <property type="match status" value="1"/>
</dbReference>
<dbReference type="InterPro" id="IPR023562">
    <property type="entry name" value="ClpP/TepA"/>
</dbReference>
<dbReference type="RefSeq" id="WP_021435027.1">
    <property type="nucleotide sequence ID" value="NZ_BISC01000038.1"/>
</dbReference>
<dbReference type="PANTHER" id="PTHR10381:SF70">
    <property type="entry name" value="ATP-DEPENDENT CLP PROTEASE PROTEOLYTIC SUBUNIT"/>
    <property type="match status" value="1"/>
</dbReference>
<gene>
    <name evidence="7" type="ORF">BN1096_840031</name>
</gene>
<keyword evidence="2" id="KW-0963">Cytoplasm</keyword>
<comment type="similarity">
    <text evidence="1 6">Belongs to the peptidase S14 family.</text>
</comment>
<dbReference type="InterPro" id="IPR029045">
    <property type="entry name" value="ClpP/crotonase-like_dom_sf"/>
</dbReference>
<evidence type="ECO:0000256" key="5">
    <source>
        <dbReference type="ARBA" id="ARBA00022825"/>
    </source>
</evidence>
<keyword evidence="4" id="KW-0378">Hydrolase</keyword>
<evidence type="ECO:0000256" key="2">
    <source>
        <dbReference type="ARBA" id="ARBA00022490"/>
    </source>
</evidence>
<dbReference type="GO" id="GO:0004176">
    <property type="term" value="F:ATP-dependent peptidase activity"/>
    <property type="evidence" value="ECO:0007669"/>
    <property type="project" value="InterPro"/>
</dbReference>
<dbReference type="PRINTS" id="PR00127">
    <property type="entry name" value="CLPPROTEASEP"/>
</dbReference>
<organism evidence="7">
    <name type="scientific">Clostridioides difficile</name>
    <name type="common">Peptoclostridium difficile</name>
    <dbReference type="NCBI Taxonomy" id="1496"/>
    <lineage>
        <taxon>Bacteria</taxon>
        <taxon>Bacillati</taxon>
        <taxon>Bacillota</taxon>
        <taxon>Clostridia</taxon>
        <taxon>Peptostreptococcales</taxon>
        <taxon>Peptostreptococcaceae</taxon>
        <taxon>Clostridioides</taxon>
    </lineage>
</organism>
<dbReference type="AlphaFoldDB" id="A0A069APJ4"/>
<name>A0A069APJ4_CLODI</name>
<evidence type="ECO:0000256" key="3">
    <source>
        <dbReference type="ARBA" id="ARBA00022670"/>
    </source>
</evidence>
<dbReference type="GO" id="GO:0006515">
    <property type="term" value="P:protein quality control for misfolded or incompletely synthesized proteins"/>
    <property type="evidence" value="ECO:0007669"/>
    <property type="project" value="TreeGrafter"/>
</dbReference>
<dbReference type="Pfam" id="PF00574">
    <property type="entry name" value="CLP_protease"/>
    <property type="match status" value="1"/>
</dbReference>
<dbReference type="InterPro" id="IPR001907">
    <property type="entry name" value="ClpP"/>
</dbReference>
<dbReference type="CDD" id="cd07016">
    <property type="entry name" value="S14_ClpP_1"/>
    <property type="match status" value="1"/>
</dbReference>
<accession>A0A069APJ4</accession>
<keyword evidence="3 7" id="KW-0645">Protease</keyword>
<dbReference type="EMBL" id="LK932540">
    <property type="protein sequence ID" value="CDS90436.1"/>
    <property type="molecule type" value="Genomic_DNA"/>
</dbReference>
<dbReference type="PANTHER" id="PTHR10381">
    <property type="entry name" value="ATP-DEPENDENT CLP PROTEASE PROTEOLYTIC SUBUNIT"/>
    <property type="match status" value="1"/>
</dbReference>
<dbReference type="SUPFAM" id="SSF52096">
    <property type="entry name" value="ClpP/crotonase"/>
    <property type="match status" value="1"/>
</dbReference>
<dbReference type="GO" id="GO:0009368">
    <property type="term" value="C:endopeptidase Clp complex"/>
    <property type="evidence" value="ECO:0007669"/>
    <property type="project" value="TreeGrafter"/>
</dbReference>
<dbReference type="GO" id="GO:0051117">
    <property type="term" value="F:ATPase binding"/>
    <property type="evidence" value="ECO:0007669"/>
    <property type="project" value="TreeGrafter"/>
</dbReference>
<evidence type="ECO:0000256" key="6">
    <source>
        <dbReference type="RuleBase" id="RU003567"/>
    </source>
</evidence>
<reference evidence="7" key="1">
    <citation type="submission" date="2014-07" db="EMBL/GenBank/DDBJ databases">
        <authorList>
            <person name="Monot Marc"/>
        </authorList>
    </citation>
    <scope>NUCLEOTIDE SEQUENCE</scope>
</reference>
<dbReference type="NCBIfam" id="NF045542">
    <property type="entry name" value="Clp_rel_HeadMat"/>
    <property type="match status" value="1"/>
</dbReference>
<evidence type="ECO:0000313" key="7">
    <source>
        <dbReference type="EMBL" id="CDS90436.1"/>
    </source>
</evidence>
<dbReference type="GO" id="GO:0004252">
    <property type="term" value="F:serine-type endopeptidase activity"/>
    <property type="evidence" value="ECO:0007669"/>
    <property type="project" value="InterPro"/>
</dbReference>